<accession>A0A235BWB4</accession>
<dbReference type="InterPro" id="IPR037010">
    <property type="entry name" value="VitB12-dep_Met_synth_activ_sf"/>
</dbReference>
<dbReference type="AlphaFoldDB" id="A0A235BWB4"/>
<reference evidence="3 4" key="1">
    <citation type="submission" date="2017-07" db="EMBL/GenBank/DDBJ databases">
        <title>Recovery of genomes from metagenomes via a dereplication, aggregation, and scoring strategy.</title>
        <authorList>
            <person name="Sieber C.M."/>
            <person name="Probst A.J."/>
            <person name="Sharrar A."/>
            <person name="Thomas B.C."/>
            <person name="Hess M."/>
            <person name="Tringe S.G."/>
            <person name="Banfield J.F."/>
        </authorList>
    </citation>
    <scope>NUCLEOTIDE SEQUENCE [LARGE SCALE GENOMIC DNA]</scope>
    <source>
        <strain evidence="3">JGI_Cruoil_03_44_89</strain>
    </source>
</reference>
<dbReference type="InterPro" id="IPR004223">
    <property type="entry name" value="VitB12-dep_Met_synth_activ_dom"/>
</dbReference>
<dbReference type="Gene3D" id="3.40.109.40">
    <property type="match status" value="1"/>
</dbReference>
<protein>
    <recommendedName>
        <fullName evidence="1">AdoMet activation domain-containing protein</fullName>
    </recommendedName>
</protein>
<evidence type="ECO:0000313" key="2">
    <source>
        <dbReference type="EMBL" id="OYD14422.1"/>
    </source>
</evidence>
<comment type="caution">
    <text evidence="3">The sequence shown here is derived from an EMBL/GenBank/DDBJ whole genome shotgun (WGS) entry which is preliminary data.</text>
</comment>
<proteinExistence type="predicted"/>
<feature type="domain" description="AdoMet activation" evidence="1">
    <location>
        <begin position="87"/>
        <end position="207"/>
    </location>
</feature>
<organism evidence="3 4">
    <name type="scientific">candidate division WOR-3 bacterium JGI_Cruoil_03_44_89</name>
    <dbReference type="NCBI Taxonomy" id="1973748"/>
    <lineage>
        <taxon>Bacteria</taxon>
        <taxon>Bacteria division WOR-3</taxon>
    </lineage>
</organism>
<name>A0A235BWB4_UNCW3</name>
<dbReference type="Proteomes" id="UP000215215">
    <property type="component" value="Unassembled WGS sequence"/>
</dbReference>
<dbReference type="SUPFAM" id="SSF56507">
    <property type="entry name" value="Methionine synthase activation domain-like"/>
    <property type="match status" value="1"/>
</dbReference>
<gene>
    <name evidence="3" type="ORF">CH333_03355</name>
    <name evidence="2" type="ORF">CH333_08060</name>
</gene>
<dbReference type="EMBL" id="NOZQ01000184">
    <property type="protein sequence ID" value="OYD14422.1"/>
    <property type="molecule type" value="Genomic_DNA"/>
</dbReference>
<evidence type="ECO:0000313" key="4">
    <source>
        <dbReference type="Proteomes" id="UP000215215"/>
    </source>
</evidence>
<dbReference type="Pfam" id="PF02965">
    <property type="entry name" value="Met_synt_B12"/>
    <property type="match status" value="1"/>
</dbReference>
<dbReference type="EMBL" id="NOZQ01000064">
    <property type="protein sequence ID" value="OYD16474.1"/>
    <property type="molecule type" value="Genomic_DNA"/>
</dbReference>
<sequence length="235" mass="26305">MREIIHCSIKDIKPDVDIILKSQGVFTPPEPPEKINALLDMSMDLFGKLSIPMGIISEISISEFEVVYSGEGQNEKNTPVNEIFRRADNLALFTATLGEGISREINELFKLNEFALGCMLDSVASEGIEKVAEIAQNHFSEYLSKSGQTTPSTRIMRYSPGYCGWHISGQKKLFEFLHPEDIAISLTDSFLMQPLKSVSGVMIAGPKEIHHFEDNFPFCSKCSGHTCRERIKSLR</sequence>
<evidence type="ECO:0000313" key="3">
    <source>
        <dbReference type="EMBL" id="OYD16474.1"/>
    </source>
</evidence>
<evidence type="ECO:0000259" key="1">
    <source>
        <dbReference type="Pfam" id="PF02965"/>
    </source>
</evidence>
<dbReference type="GO" id="GO:0008705">
    <property type="term" value="F:methionine synthase activity"/>
    <property type="evidence" value="ECO:0007669"/>
    <property type="project" value="InterPro"/>
</dbReference>